<evidence type="ECO:0000256" key="1">
    <source>
        <dbReference type="SAM" id="MobiDB-lite"/>
    </source>
</evidence>
<feature type="region of interest" description="Disordered" evidence="1">
    <location>
        <begin position="1"/>
        <end position="20"/>
    </location>
</feature>
<evidence type="ECO:0000313" key="2">
    <source>
        <dbReference type="EMBL" id="CAI0430938.1"/>
    </source>
</evidence>
<comment type="caution">
    <text evidence="2">The sequence shown here is derived from an EMBL/GenBank/DDBJ whole genome shotgun (WGS) entry which is preliminary data.</text>
</comment>
<accession>A0AAV0LAE4</accession>
<sequence>MPKPPSSLHTQNHFSSFSLPQTHIKQRTSLGTFSLETASSSPRLHFLKQRQTMMTTYKTHEKHSHTPKKRLGLFLLIKHRLNKKKETTTSKQRKGNGNSDEDLGGKTILNPQS</sequence>
<gene>
    <name evidence="2" type="ORF">LITE_LOCUS22835</name>
</gene>
<dbReference type="Proteomes" id="UP001154282">
    <property type="component" value="Unassembled WGS sequence"/>
</dbReference>
<feature type="compositionally biased region" description="Polar residues" evidence="1">
    <location>
        <begin position="7"/>
        <end position="20"/>
    </location>
</feature>
<proteinExistence type="predicted"/>
<feature type="region of interest" description="Disordered" evidence="1">
    <location>
        <begin position="82"/>
        <end position="113"/>
    </location>
</feature>
<name>A0AAV0LAE4_9ROSI</name>
<evidence type="ECO:0000313" key="3">
    <source>
        <dbReference type="Proteomes" id="UP001154282"/>
    </source>
</evidence>
<dbReference type="AlphaFoldDB" id="A0AAV0LAE4"/>
<keyword evidence="3" id="KW-1185">Reference proteome</keyword>
<reference evidence="2" key="1">
    <citation type="submission" date="2022-08" db="EMBL/GenBank/DDBJ databases">
        <authorList>
            <person name="Gutierrez-Valencia J."/>
        </authorList>
    </citation>
    <scope>NUCLEOTIDE SEQUENCE</scope>
</reference>
<dbReference type="EMBL" id="CAMGYJ010000006">
    <property type="protein sequence ID" value="CAI0430938.1"/>
    <property type="molecule type" value="Genomic_DNA"/>
</dbReference>
<organism evidence="2 3">
    <name type="scientific">Linum tenue</name>
    <dbReference type="NCBI Taxonomy" id="586396"/>
    <lineage>
        <taxon>Eukaryota</taxon>
        <taxon>Viridiplantae</taxon>
        <taxon>Streptophyta</taxon>
        <taxon>Embryophyta</taxon>
        <taxon>Tracheophyta</taxon>
        <taxon>Spermatophyta</taxon>
        <taxon>Magnoliopsida</taxon>
        <taxon>eudicotyledons</taxon>
        <taxon>Gunneridae</taxon>
        <taxon>Pentapetalae</taxon>
        <taxon>rosids</taxon>
        <taxon>fabids</taxon>
        <taxon>Malpighiales</taxon>
        <taxon>Linaceae</taxon>
        <taxon>Linum</taxon>
    </lineage>
</organism>
<protein>
    <submittedName>
        <fullName evidence="2">Uncharacterized protein</fullName>
    </submittedName>
</protein>